<organism evidence="1 2">
    <name type="scientific">Corynebacterium rouxii</name>
    <dbReference type="NCBI Taxonomy" id="2719119"/>
    <lineage>
        <taxon>Bacteria</taxon>
        <taxon>Bacillati</taxon>
        <taxon>Actinomycetota</taxon>
        <taxon>Actinomycetes</taxon>
        <taxon>Mycobacteriales</taxon>
        <taxon>Corynebacteriaceae</taxon>
        <taxon>Corynebacterium</taxon>
    </lineage>
</organism>
<protein>
    <submittedName>
        <fullName evidence="1">Uncharacterized protein</fullName>
    </submittedName>
</protein>
<evidence type="ECO:0000313" key="1">
    <source>
        <dbReference type="EMBL" id="MDT9411810.1"/>
    </source>
</evidence>
<proteinExistence type="predicted"/>
<sequence>MFTNVNDPEPVAVAAAAAIVKESVAKRSGGNRANEHQEEILFEHDLAADSSILLLHFRPLKRAAR</sequence>
<accession>A0ABU3PPS1</accession>
<name>A0ABU3PPS1_9CORY</name>
<gene>
    <name evidence="1" type="ORF">P8T80_10590</name>
</gene>
<reference evidence="1 2" key="1">
    <citation type="submission" date="2023-03" db="EMBL/GenBank/DDBJ databases">
        <title>Whole genome sequence of the first Corynebacterium rouxii strains isolated in Brazil: a recent member of Corynebacterium diphtheriae complex.</title>
        <authorList>
            <person name="Vieira V."/>
            <person name="Ramos J.N."/>
            <person name="Araujo M.R.B."/>
            <person name="Baio P.V."/>
            <person name="Sant'Anna L.O."/>
            <person name="Veras J.F.C."/>
            <person name="Vieira E.M.D."/>
            <person name="Sousa M.A.B."/>
            <person name="Camargo C.H."/>
            <person name="Sacchi C.T."/>
            <person name="Campos K.R."/>
            <person name="Santos M.B.N."/>
            <person name="Bokermann S."/>
            <person name="Alvim L.B."/>
            <person name="Santos L.S."/>
            <person name="Mattos-Guaraldi A.L."/>
        </authorList>
    </citation>
    <scope>NUCLEOTIDE SEQUENCE [LARGE SCALE GENOMIC DNA]</scope>
    <source>
        <strain evidence="1 2">70862</strain>
    </source>
</reference>
<keyword evidence="2" id="KW-1185">Reference proteome</keyword>
<evidence type="ECO:0000313" key="2">
    <source>
        <dbReference type="Proteomes" id="UP001265983"/>
    </source>
</evidence>
<comment type="caution">
    <text evidence="1">The sequence shown here is derived from an EMBL/GenBank/DDBJ whole genome shotgun (WGS) entry which is preliminary data.</text>
</comment>
<dbReference type="EMBL" id="JARUHM010000013">
    <property type="protein sequence ID" value="MDT9411810.1"/>
    <property type="molecule type" value="Genomic_DNA"/>
</dbReference>
<dbReference type="Proteomes" id="UP001265983">
    <property type="component" value="Unassembled WGS sequence"/>
</dbReference>
<dbReference type="RefSeq" id="WP_155874178.1">
    <property type="nucleotide sequence ID" value="NZ_CP168248.1"/>
</dbReference>